<keyword evidence="1 2" id="KW-0732">Signal</keyword>
<evidence type="ECO:0000256" key="1">
    <source>
        <dbReference type="ARBA" id="ARBA00022729"/>
    </source>
</evidence>
<reference evidence="4 5" key="1">
    <citation type="submission" date="2012-09" db="EMBL/GenBank/DDBJ databases">
        <title>Genome Sequence of alkane-degrading Bacterium Alcanivorax jadensis T9.</title>
        <authorList>
            <person name="Lai Q."/>
            <person name="Shao Z."/>
        </authorList>
    </citation>
    <scope>NUCLEOTIDE SEQUENCE [LARGE SCALE GENOMIC DNA]</scope>
    <source>
        <strain evidence="4 5">T9</strain>
    </source>
</reference>
<sequence>MKTPLLATTAILGAITLSTPVFASHSVYGVLKGGWTDLDDRDIPSEVDTTDTTFSLLGGVSFPLARDTFSVGVEGGAVWLGDYGDDNEVDISGIEAAAIGKARIATGTDLFLRAGALRWDAEFDHGSDEDGTDGFWGAGFTYGLDNLKFRGSVDRYSLDEVDVEAYTLGLEYRFN</sequence>
<proteinExistence type="predicted"/>
<dbReference type="Pfam" id="PF13505">
    <property type="entry name" value="OMP_b-brl"/>
    <property type="match status" value="1"/>
</dbReference>
<gene>
    <name evidence="4" type="ORF">T9A_02553</name>
</gene>
<dbReference type="Proteomes" id="UP000029443">
    <property type="component" value="Unassembled WGS sequence"/>
</dbReference>
<evidence type="ECO:0000313" key="4">
    <source>
        <dbReference type="EMBL" id="KGD60376.1"/>
    </source>
</evidence>
<dbReference type="SUPFAM" id="SSF56925">
    <property type="entry name" value="OMPA-like"/>
    <property type="match status" value="1"/>
</dbReference>
<evidence type="ECO:0000256" key="2">
    <source>
        <dbReference type="SAM" id="SignalP"/>
    </source>
</evidence>
<feature type="domain" description="Outer membrane protein beta-barrel" evidence="3">
    <location>
        <begin position="10"/>
        <end position="174"/>
    </location>
</feature>
<dbReference type="InterPro" id="IPR027385">
    <property type="entry name" value="Beta-barrel_OMP"/>
</dbReference>
<feature type="signal peptide" evidence="2">
    <location>
        <begin position="1"/>
        <end position="23"/>
    </location>
</feature>
<accession>A0ABR4WBN2</accession>
<evidence type="ECO:0000313" key="5">
    <source>
        <dbReference type="Proteomes" id="UP000029443"/>
    </source>
</evidence>
<organism evidence="4 5">
    <name type="scientific">Alcanivorax jadensis T9</name>
    <dbReference type="NCBI Taxonomy" id="1177181"/>
    <lineage>
        <taxon>Bacteria</taxon>
        <taxon>Pseudomonadati</taxon>
        <taxon>Pseudomonadota</taxon>
        <taxon>Gammaproteobacteria</taxon>
        <taxon>Oceanospirillales</taxon>
        <taxon>Alcanivoracaceae</taxon>
        <taxon>Alcanivorax</taxon>
    </lineage>
</organism>
<name>A0ABR4WBN2_9GAMM</name>
<dbReference type="InterPro" id="IPR011250">
    <property type="entry name" value="OMP/PagP_B-barrel"/>
</dbReference>
<dbReference type="EMBL" id="ARXU01000011">
    <property type="protein sequence ID" value="KGD60376.1"/>
    <property type="molecule type" value="Genomic_DNA"/>
</dbReference>
<evidence type="ECO:0000259" key="3">
    <source>
        <dbReference type="Pfam" id="PF13505"/>
    </source>
</evidence>
<feature type="chain" id="PRO_5047208701" description="Outer membrane protein beta-barrel domain-containing protein" evidence="2">
    <location>
        <begin position="24"/>
        <end position="175"/>
    </location>
</feature>
<keyword evidence="5" id="KW-1185">Reference proteome</keyword>
<dbReference type="RefSeq" id="WP_035249115.1">
    <property type="nucleotide sequence ID" value="NZ_ARXU01000011.1"/>
</dbReference>
<protein>
    <recommendedName>
        <fullName evidence="3">Outer membrane protein beta-barrel domain-containing protein</fullName>
    </recommendedName>
</protein>
<comment type="caution">
    <text evidence="4">The sequence shown here is derived from an EMBL/GenBank/DDBJ whole genome shotgun (WGS) entry which is preliminary data.</text>
</comment>
<dbReference type="Gene3D" id="2.40.160.20">
    <property type="match status" value="1"/>
</dbReference>